<protein>
    <submittedName>
        <fullName evidence="2">Uncharacterized protein</fullName>
    </submittedName>
</protein>
<dbReference type="EMBL" id="KQ435735">
    <property type="protein sequence ID" value="KOX77131.1"/>
    <property type="molecule type" value="Genomic_DNA"/>
</dbReference>
<reference evidence="2 3" key="1">
    <citation type="submission" date="2015-07" db="EMBL/GenBank/DDBJ databases">
        <title>The genome of Melipona quadrifasciata.</title>
        <authorList>
            <person name="Pan H."/>
            <person name="Kapheim K."/>
        </authorList>
    </citation>
    <scope>NUCLEOTIDE SEQUENCE [LARGE SCALE GENOMIC DNA]</scope>
    <source>
        <strain evidence="2">0111107301</strain>
        <tissue evidence="2">Whole body</tissue>
    </source>
</reference>
<evidence type="ECO:0000313" key="2">
    <source>
        <dbReference type="EMBL" id="KOX77131.1"/>
    </source>
</evidence>
<accession>A0A0N0BI26</accession>
<evidence type="ECO:0000313" key="3">
    <source>
        <dbReference type="Proteomes" id="UP000053105"/>
    </source>
</evidence>
<feature type="region of interest" description="Disordered" evidence="1">
    <location>
        <begin position="400"/>
        <end position="427"/>
    </location>
</feature>
<name>A0A0N0BI26_9HYME</name>
<organism evidence="2 3">
    <name type="scientific">Melipona quadrifasciata</name>
    <dbReference type="NCBI Taxonomy" id="166423"/>
    <lineage>
        <taxon>Eukaryota</taxon>
        <taxon>Metazoa</taxon>
        <taxon>Ecdysozoa</taxon>
        <taxon>Arthropoda</taxon>
        <taxon>Hexapoda</taxon>
        <taxon>Insecta</taxon>
        <taxon>Pterygota</taxon>
        <taxon>Neoptera</taxon>
        <taxon>Endopterygota</taxon>
        <taxon>Hymenoptera</taxon>
        <taxon>Apocrita</taxon>
        <taxon>Aculeata</taxon>
        <taxon>Apoidea</taxon>
        <taxon>Anthophila</taxon>
        <taxon>Apidae</taxon>
        <taxon>Melipona</taxon>
    </lineage>
</organism>
<gene>
    <name evidence="2" type="ORF">WN51_10221</name>
</gene>
<dbReference type="AlphaFoldDB" id="A0A0N0BI26"/>
<keyword evidence="3" id="KW-1185">Reference proteome</keyword>
<proteinExistence type="predicted"/>
<feature type="compositionally biased region" description="Basic and acidic residues" evidence="1">
    <location>
        <begin position="405"/>
        <end position="420"/>
    </location>
</feature>
<evidence type="ECO:0000256" key="1">
    <source>
        <dbReference type="SAM" id="MobiDB-lite"/>
    </source>
</evidence>
<sequence>MQRDNTINYITLELEAQRIYERVTAVIIFPPLIDPRISKQENSPPNDKLGLAIRLQIGVLGIGTQQTIGETSTPAEHNWTFADKPSTFDKIVVGTVWQVWLDEDEADSYCLIIAGYCKLRRIRVDILSNLGLPLDLLLDQTASGFQFSITPSGTLILTFRLVIKHGNSEDLSKFIQDFHETQRRQTFSNSSVSTGLFKVVKMADVVEGRGVWLWKGKRTTIYLRISIQNLGNLGILEIRWVFRTPEESGLTNWLVKGCLRPKERTEKEHLWKLIRKYAEHVFLCSQPARNADRDDGWFQLVQTPLQLKPQTTEPRLRGLRLGEARSVTVEEKQACTAPTAVERIVVQPSKDKTRISLAREHAKVWITDSDEIWHKIRRGSSKRQLSKLSPEKKSFELARQSLESRGLDETRGTPGRDQRTNDCGATKAGLNVNVQENTSKFSKSKTSKCNELNFVKEIHRIFNKAQKFVLFTTVTRPKIVAVIVEQPEDE</sequence>
<dbReference type="Proteomes" id="UP000053105">
    <property type="component" value="Unassembled WGS sequence"/>
</dbReference>